<dbReference type="EMBL" id="KE345690">
    <property type="protein sequence ID" value="EXC11583.1"/>
    <property type="molecule type" value="Genomic_DNA"/>
</dbReference>
<evidence type="ECO:0000259" key="22">
    <source>
        <dbReference type="PROSITE" id="PS50927"/>
    </source>
</evidence>
<evidence type="ECO:0000256" key="8">
    <source>
        <dbReference type="ARBA" id="ARBA00022734"/>
    </source>
</evidence>
<keyword evidence="10 17" id="KW-0418">Kinase</keyword>
<dbReference type="PROSITE" id="PS50927">
    <property type="entry name" value="BULB_LECTIN"/>
    <property type="match status" value="1"/>
</dbReference>
<dbReference type="InterPro" id="IPR017441">
    <property type="entry name" value="Protein_kinase_ATP_BS"/>
</dbReference>
<keyword evidence="15 24" id="KW-0675">Receptor</keyword>
<sequence>MGGELRDCSLLLVPFFLLLCLFSSHHCFAIYNITQSQALSEGKTLISPARIFELGFFSPNTSENNRYVGIWYIGISPKTLVWVANRENPLRSTKFPASLKISNNGNLELEDGNNSSVWSTNVHVPSHSSIVVLSDDGNLILKDGISGENLWQSFDHPCDTFLPGMILGFNAKTGQSSVLTSWKSDTDPSLGNFTVGISSKSRPVQVFLWSGSTPRCRTGPWNRLKFNGVPEMNVSYRSPMTVVEDASQKVSYISFNSYTSSFLSRAFISSEGVFKFMISVKGDGKWYTKWQSTDNPCNRYGVCGPNGICKASQYPICRCLKGFVPRAYQEWSKGNWTQGCARKTKLFCEKNTSTPPSRGGKRDGFQKFGSMKLPDFYEYLFLATSSDICRTKCVDNCSCIAYAYVNDIGCLVWSKDLVDDQEFSSGGEDFFLRLPHAELVGGHKTKKIIISLATLLSIVTFGAILILLIVLHRWRTNQTIRDSSRSTLKYSDQTDASEFPLFDFNSILVATDNFNIENKLGEGGFGSVYKGILQDGTEIAVKRLSSNSGQGMEEFKNEILLISKLQHRNLVRLIGCCIEKEEKLLIYEFMPNKSLDQFVFDGRRKAQLDWPTRFNIISGVARGLVYLHHDSRLRVIHRDLKVSNILLDAEMNPKISDFGLARIFHGTKDLANTRRIVGTLGYMSPEYALRGIFCERSDVFSFGVLILEIVCGRKNTSFNFDDQHQSLIAYAWNLWSEGRELEMMDTALEESYSSSEAMRCIHVGLLCVQDHAVDRPTMPDVVFMLSKETDLLQPKQPLFTFQGSFLCELQEQNHSKCSANEATTSIVEGR</sequence>
<dbReference type="CDD" id="cd01098">
    <property type="entry name" value="PAN_AP_plant"/>
    <property type="match status" value="1"/>
</dbReference>
<keyword evidence="14" id="KW-1015">Disulfide bond</keyword>
<dbReference type="Pfam" id="PF00954">
    <property type="entry name" value="S_locus_glycop"/>
    <property type="match status" value="1"/>
</dbReference>
<dbReference type="GO" id="GO:0106310">
    <property type="term" value="F:protein serine kinase activity"/>
    <property type="evidence" value="ECO:0007669"/>
    <property type="project" value="RHEA"/>
</dbReference>
<feature type="domain" description="Protein kinase" evidence="21">
    <location>
        <begin position="514"/>
        <end position="799"/>
    </location>
</feature>
<keyword evidence="11 17" id="KW-0067">ATP-binding</keyword>
<dbReference type="PROSITE" id="PS00107">
    <property type="entry name" value="PROTEIN_KINASE_ATP"/>
    <property type="match status" value="1"/>
</dbReference>
<feature type="transmembrane region" description="Helical" evidence="19">
    <location>
        <begin position="448"/>
        <end position="471"/>
    </location>
</feature>
<dbReference type="PIRSF" id="PIRSF000641">
    <property type="entry name" value="SRK"/>
    <property type="match status" value="1"/>
</dbReference>
<gene>
    <name evidence="24" type="ORF">L484_004884</name>
</gene>
<dbReference type="FunFam" id="3.30.200.20:FF:000330">
    <property type="entry name" value="G-type lectin S-receptor-like serine/threonine-protein kinase At4g03230"/>
    <property type="match status" value="1"/>
</dbReference>
<evidence type="ECO:0000256" key="2">
    <source>
        <dbReference type="ARBA" id="ARBA00022475"/>
    </source>
</evidence>
<dbReference type="InterPro" id="IPR003609">
    <property type="entry name" value="Pan_app"/>
</dbReference>
<evidence type="ECO:0000313" key="24">
    <source>
        <dbReference type="EMBL" id="EXC11583.1"/>
    </source>
</evidence>
<dbReference type="SMART" id="SM00108">
    <property type="entry name" value="B_lectin"/>
    <property type="match status" value="1"/>
</dbReference>
<dbReference type="SUPFAM" id="SSF56112">
    <property type="entry name" value="Protein kinase-like (PK-like)"/>
    <property type="match status" value="1"/>
</dbReference>
<dbReference type="PROSITE" id="PS00108">
    <property type="entry name" value="PROTEIN_KINASE_ST"/>
    <property type="match status" value="1"/>
</dbReference>
<dbReference type="GO" id="GO:0030246">
    <property type="term" value="F:carbohydrate binding"/>
    <property type="evidence" value="ECO:0007669"/>
    <property type="project" value="UniProtKB-KW"/>
</dbReference>
<keyword evidence="3 17" id="KW-0723">Serine/threonine-protein kinase</keyword>
<dbReference type="Gene3D" id="3.30.200.20">
    <property type="entry name" value="Phosphorylase Kinase, domain 1"/>
    <property type="match status" value="1"/>
</dbReference>
<keyword evidence="25" id="KW-1185">Reference proteome</keyword>
<evidence type="ECO:0000256" key="7">
    <source>
        <dbReference type="ARBA" id="ARBA00022729"/>
    </source>
</evidence>
<dbReference type="KEGG" id="mnt:21388372"/>
<comment type="catalytic activity">
    <reaction evidence="17">
        <text>L-seryl-[protein] + ATP = O-phospho-L-seryl-[protein] + ADP + H(+)</text>
        <dbReference type="Rhea" id="RHEA:17989"/>
        <dbReference type="Rhea" id="RHEA-COMP:9863"/>
        <dbReference type="Rhea" id="RHEA-COMP:11604"/>
        <dbReference type="ChEBI" id="CHEBI:15378"/>
        <dbReference type="ChEBI" id="CHEBI:29999"/>
        <dbReference type="ChEBI" id="CHEBI:30616"/>
        <dbReference type="ChEBI" id="CHEBI:83421"/>
        <dbReference type="ChEBI" id="CHEBI:456216"/>
        <dbReference type="EC" id="2.7.11.1"/>
    </reaction>
</comment>
<proteinExistence type="inferred from homology"/>
<keyword evidence="16" id="KW-0325">Glycoprotein</keyword>
<dbReference type="CDD" id="cd00028">
    <property type="entry name" value="B_lectin"/>
    <property type="match status" value="1"/>
</dbReference>
<evidence type="ECO:0000256" key="5">
    <source>
        <dbReference type="ARBA" id="ARBA00022679"/>
    </source>
</evidence>
<evidence type="ECO:0000256" key="11">
    <source>
        <dbReference type="ARBA" id="ARBA00022840"/>
    </source>
</evidence>
<accession>W9SJF4</accession>
<dbReference type="PANTHER" id="PTHR27002:SF422">
    <property type="entry name" value="RECEPTOR-LIKE SERINE_THREONINE-PROTEIN KINASE"/>
    <property type="match status" value="1"/>
</dbReference>
<dbReference type="Pfam" id="PF01453">
    <property type="entry name" value="B_lectin"/>
    <property type="match status" value="1"/>
</dbReference>
<dbReference type="InterPro" id="IPR001480">
    <property type="entry name" value="Bulb-type_lectin_dom"/>
</dbReference>
<evidence type="ECO:0000256" key="19">
    <source>
        <dbReference type="SAM" id="Phobius"/>
    </source>
</evidence>
<dbReference type="InterPro" id="IPR011009">
    <property type="entry name" value="Kinase-like_dom_sf"/>
</dbReference>
<dbReference type="eggNOG" id="ENOG502QSUU">
    <property type="taxonomic scope" value="Eukaryota"/>
</dbReference>
<dbReference type="STRING" id="981085.W9SJF4"/>
<keyword evidence="13 19" id="KW-0472">Membrane</keyword>
<evidence type="ECO:0000256" key="13">
    <source>
        <dbReference type="ARBA" id="ARBA00023136"/>
    </source>
</evidence>
<keyword evidence="2" id="KW-1003">Cell membrane</keyword>
<dbReference type="GO" id="GO:0045087">
    <property type="term" value="P:innate immune response"/>
    <property type="evidence" value="ECO:0007669"/>
    <property type="project" value="UniProtKB-ARBA"/>
</dbReference>
<evidence type="ECO:0000256" key="10">
    <source>
        <dbReference type="ARBA" id="ARBA00022777"/>
    </source>
</evidence>
<dbReference type="Gene3D" id="1.10.510.10">
    <property type="entry name" value="Transferase(Phosphotransferase) domain 1"/>
    <property type="match status" value="1"/>
</dbReference>
<feature type="signal peptide" evidence="20">
    <location>
        <begin position="1"/>
        <end position="29"/>
    </location>
</feature>
<feature type="domain" description="Bulb-type lectin" evidence="22">
    <location>
        <begin position="30"/>
        <end position="154"/>
    </location>
</feature>
<evidence type="ECO:0000256" key="20">
    <source>
        <dbReference type="SAM" id="SignalP"/>
    </source>
</evidence>
<evidence type="ECO:0000256" key="1">
    <source>
        <dbReference type="ARBA" id="ARBA00004251"/>
    </source>
</evidence>
<dbReference type="EC" id="2.7.11.1" evidence="17"/>
<dbReference type="Gene3D" id="2.90.10.10">
    <property type="entry name" value="Bulb-type lectin domain"/>
    <property type="match status" value="1"/>
</dbReference>
<feature type="chain" id="PRO_5004933201" description="Receptor-like serine/threonine-protein kinase" evidence="20">
    <location>
        <begin position="30"/>
        <end position="830"/>
    </location>
</feature>
<dbReference type="InterPro" id="IPR024171">
    <property type="entry name" value="SRK-like_kinase"/>
</dbReference>
<dbReference type="InterPro" id="IPR000858">
    <property type="entry name" value="S_locus_glycoprot_dom"/>
</dbReference>
<evidence type="ECO:0000256" key="17">
    <source>
        <dbReference type="PIRNR" id="PIRNR000641"/>
    </source>
</evidence>
<dbReference type="Proteomes" id="UP000030645">
    <property type="component" value="Unassembled WGS sequence"/>
</dbReference>
<dbReference type="GO" id="GO:0005886">
    <property type="term" value="C:plasma membrane"/>
    <property type="evidence" value="ECO:0007669"/>
    <property type="project" value="UniProtKB-SubCell"/>
</dbReference>
<evidence type="ECO:0000259" key="23">
    <source>
        <dbReference type="PROSITE" id="PS50948"/>
    </source>
</evidence>
<evidence type="ECO:0000313" key="25">
    <source>
        <dbReference type="Proteomes" id="UP000030645"/>
    </source>
</evidence>
<dbReference type="PROSITE" id="PS50948">
    <property type="entry name" value="PAN"/>
    <property type="match status" value="1"/>
</dbReference>
<dbReference type="SMART" id="SM00473">
    <property type="entry name" value="PAN_AP"/>
    <property type="match status" value="1"/>
</dbReference>
<dbReference type="GO" id="GO:0048544">
    <property type="term" value="P:recognition of pollen"/>
    <property type="evidence" value="ECO:0007669"/>
    <property type="project" value="InterPro"/>
</dbReference>
<dbReference type="OrthoDB" id="1934880at2759"/>
<evidence type="ECO:0000256" key="16">
    <source>
        <dbReference type="ARBA" id="ARBA00023180"/>
    </source>
</evidence>
<evidence type="ECO:0000256" key="12">
    <source>
        <dbReference type="ARBA" id="ARBA00022989"/>
    </source>
</evidence>
<evidence type="ECO:0000259" key="21">
    <source>
        <dbReference type="PROSITE" id="PS50011"/>
    </source>
</evidence>
<dbReference type="InterPro" id="IPR036426">
    <property type="entry name" value="Bulb-type_lectin_dom_sf"/>
</dbReference>
<reference evidence="25" key="1">
    <citation type="submission" date="2013-01" db="EMBL/GenBank/DDBJ databases">
        <title>Draft Genome Sequence of a Mulberry Tree, Morus notabilis C.K. Schneid.</title>
        <authorList>
            <person name="He N."/>
            <person name="Zhao S."/>
        </authorList>
    </citation>
    <scope>NUCLEOTIDE SEQUENCE</scope>
</reference>
<dbReference type="SUPFAM" id="SSF51110">
    <property type="entry name" value="alpha-D-mannose-specific plant lectins"/>
    <property type="match status" value="1"/>
</dbReference>
<evidence type="ECO:0000256" key="18">
    <source>
        <dbReference type="PROSITE-ProRule" id="PRU10141"/>
    </source>
</evidence>
<dbReference type="InterPro" id="IPR008271">
    <property type="entry name" value="Ser/Thr_kinase_AS"/>
</dbReference>
<feature type="domain" description="Apple" evidence="23">
    <location>
        <begin position="348"/>
        <end position="435"/>
    </location>
</feature>
<comment type="subcellular location">
    <subcellularLocation>
        <location evidence="1">Cell membrane</location>
        <topology evidence="1">Single-pass type I membrane protein</topology>
    </subcellularLocation>
</comment>
<dbReference type="Pfam" id="PF08276">
    <property type="entry name" value="PAN_2"/>
    <property type="match status" value="1"/>
</dbReference>
<keyword evidence="5 17" id="KW-0808">Transferase</keyword>
<feature type="binding site" evidence="18">
    <location>
        <position position="542"/>
    </location>
    <ligand>
        <name>ATP</name>
        <dbReference type="ChEBI" id="CHEBI:30616"/>
    </ligand>
</feature>
<keyword evidence="12 19" id="KW-1133">Transmembrane helix</keyword>
<dbReference type="InterPro" id="IPR001245">
    <property type="entry name" value="Ser-Thr/Tyr_kinase_cat_dom"/>
</dbReference>
<evidence type="ECO:0000256" key="4">
    <source>
        <dbReference type="ARBA" id="ARBA00022536"/>
    </source>
</evidence>
<evidence type="ECO:0000256" key="3">
    <source>
        <dbReference type="ARBA" id="ARBA00022527"/>
    </source>
</evidence>
<dbReference type="SMART" id="SM00220">
    <property type="entry name" value="S_TKc"/>
    <property type="match status" value="1"/>
</dbReference>
<dbReference type="FunFam" id="1.10.510.10:FF:000345">
    <property type="entry name" value="G-type lectin S-receptor-like serine/threonine-protein kinase"/>
    <property type="match status" value="1"/>
</dbReference>
<dbReference type="PANTHER" id="PTHR27002">
    <property type="entry name" value="RECEPTOR-LIKE SERINE/THREONINE-PROTEIN KINASE SD1-8"/>
    <property type="match status" value="1"/>
</dbReference>
<dbReference type="GO" id="GO:0005524">
    <property type="term" value="F:ATP binding"/>
    <property type="evidence" value="ECO:0007669"/>
    <property type="project" value="UniProtKB-UniRule"/>
</dbReference>
<organism evidence="24 25">
    <name type="scientific">Morus notabilis</name>
    <dbReference type="NCBI Taxonomy" id="981085"/>
    <lineage>
        <taxon>Eukaryota</taxon>
        <taxon>Viridiplantae</taxon>
        <taxon>Streptophyta</taxon>
        <taxon>Embryophyta</taxon>
        <taxon>Tracheophyta</taxon>
        <taxon>Spermatophyta</taxon>
        <taxon>Magnoliopsida</taxon>
        <taxon>eudicotyledons</taxon>
        <taxon>Gunneridae</taxon>
        <taxon>Pentapetalae</taxon>
        <taxon>rosids</taxon>
        <taxon>fabids</taxon>
        <taxon>Rosales</taxon>
        <taxon>Moraceae</taxon>
        <taxon>Moreae</taxon>
        <taxon>Morus</taxon>
    </lineage>
</organism>
<keyword evidence="4" id="KW-0245">EGF-like domain</keyword>
<dbReference type="Pfam" id="PF07714">
    <property type="entry name" value="PK_Tyr_Ser-Thr"/>
    <property type="match status" value="1"/>
</dbReference>
<protein>
    <recommendedName>
        <fullName evidence="17">Receptor-like serine/threonine-protein kinase</fullName>
        <ecNumber evidence="17">2.7.11.1</ecNumber>
    </recommendedName>
</protein>
<comment type="similarity">
    <text evidence="17">Belongs to the protein kinase superfamily. Ser/Thr protein kinase family.</text>
</comment>
<keyword evidence="6 19" id="KW-0812">Transmembrane</keyword>
<evidence type="ECO:0000256" key="15">
    <source>
        <dbReference type="ARBA" id="ARBA00023170"/>
    </source>
</evidence>
<comment type="catalytic activity">
    <reaction evidence="17">
        <text>L-threonyl-[protein] + ATP = O-phospho-L-threonyl-[protein] + ADP + H(+)</text>
        <dbReference type="Rhea" id="RHEA:46608"/>
        <dbReference type="Rhea" id="RHEA-COMP:11060"/>
        <dbReference type="Rhea" id="RHEA-COMP:11605"/>
        <dbReference type="ChEBI" id="CHEBI:15378"/>
        <dbReference type="ChEBI" id="CHEBI:30013"/>
        <dbReference type="ChEBI" id="CHEBI:30616"/>
        <dbReference type="ChEBI" id="CHEBI:61977"/>
        <dbReference type="ChEBI" id="CHEBI:456216"/>
        <dbReference type="EC" id="2.7.11.1"/>
    </reaction>
</comment>
<dbReference type="FunFam" id="2.90.10.10:FF:000005">
    <property type="entry name" value="G-type lectin S-receptor-like serine/threonine-protein kinase"/>
    <property type="match status" value="1"/>
</dbReference>
<keyword evidence="8 24" id="KW-0430">Lectin</keyword>
<dbReference type="CDD" id="cd14066">
    <property type="entry name" value="STKc_IRAK"/>
    <property type="match status" value="1"/>
</dbReference>
<dbReference type="GO" id="GO:0004674">
    <property type="term" value="F:protein serine/threonine kinase activity"/>
    <property type="evidence" value="ECO:0007669"/>
    <property type="project" value="UniProtKB-KW"/>
</dbReference>
<evidence type="ECO:0000256" key="14">
    <source>
        <dbReference type="ARBA" id="ARBA00023157"/>
    </source>
</evidence>
<keyword evidence="7 20" id="KW-0732">Signal</keyword>
<dbReference type="InterPro" id="IPR000719">
    <property type="entry name" value="Prot_kinase_dom"/>
</dbReference>
<name>W9SJF4_9ROSA</name>
<dbReference type="AlphaFoldDB" id="W9SJF4"/>
<evidence type="ECO:0000256" key="6">
    <source>
        <dbReference type="ARBA" id="ARBA00022692"/>
    </source>
</evidence>
<keyword evidence="9 17" id="KW-0547">Nucleotide-binding</keyword>
<dbReference type="PROSITE" id="PS50011">
    <property type="entry name" value="PROTEIN_KINASE_DOM"/>
    <property type="match status" value="1"/>
</dbReference>
<evidence type="ECO:0000256" key="9">
    <source>
        <dbReference type="ARBA" id="ARBA00022741"/>
    </source>
</evidence>